<protein>
    <submittedName>
        <fullName evidence="2">N-acetyltransferase</fullName>
    </submittedName>
</protein>
<proteinExistence type="predicted"/>
<dbReference type="PROSITE" id="PS51186">
    <property type="entry name" value="GNAT"/>
    <property type="match status" value="1"/>
</dbReference>
<organism evidence="2 3">
    <name type="scientific">Streptomyces canarius</name>
    <dbReference type="NCBI Taxonomy" id="285453"/>
    <lineage>
        <taxon>Bacteria</taxon>
        <taxon>Bacillati</taxon>
        <taxon>Actinomycetota</taxon>
        <taxon>Actinomycetes</taxon>
        <taxon>Kitasatosporales</taxon>
        <taxon>Streptomycetaceae</taxon>
        <taxon>Streptomyces</taxon>
    </lineage>
</organism>
<evidence type="ECO:0000313" key="2">
    <source>
        <dbReference type="EMBL" id="GHA75238.1"/>
    </source>
</evidence>
<dbReference type="Gene3D" id="3.40.630.30">
    <property type="match status" value="1"/>
</dbReference>
<dbReference type="Proteomes" id="UP000653644">
    <property type="component" value="Unassembled WGS sequence"/>
</dbReference>
<dbReference type="SUPFAM" id="SSF55729">
    <property type="entry name" value="Acyl-CoA N-acyltransferases (Nat)"/>
    <property type="match status" value="1"/>
</dbReference>
<reference evidence="3" key="1">
    <citation type="journal article" date="2019" name="Int. J. Syst. Evol. Microbiol.">
        <title>The Global Catalogue of Microorganisms (GCM) 10K type strain sequencing project: providing services to taxonomists for standard genome sequencing and annotation.</title>
        <authorList>
            <consortium name="The Broad Institute Genomics Platform"/>
            <consortium name="The Broad Institute Genome Sequencing Center for Infectious Disease"/>
            <person name="Wu L."/>
            <person name="Ma J."/>
        </authorList>
    </citation>
    <scope>NUCLEOTIDE SEQUENCE [LARGE SCALE GENOMIC DNA]</scope>
    <source>
        <strain evidence="3">JCM 4733</strain>
    </source>
</reference>
<sequence length="164" mass="16731">MAAAHGMTTVARVPLMVRELAGDGALGGSLPLGSAVRQCGPEDSPVFAAALAAGFEAPLEVMSLLGGAGILSLPSVTGYLAEADGEVVATGLAMRTGNSAGIYNISVPPGRRGQGYGAAITSAILETERARGARLAYLLSSEQGLSVYESLGFRTVEQWTRYTA</sequence>
<name>A0ABQ3DCV3_9ACTN</name>
<keyword evidence="3" id="KW-1185">Reference proteome</keyword>
<evidence type="ECO:0000313" key="3">
    <source>
        <dbReference type="Proteomes" id="UP000653644"/>
    </source>
</evidence>
<dbReference type="Pfam" id="PF13508">
    <property type="entry name" value="Acetyltransf_7"/>
    <property type="match status" value="1"/>
</dbReference>
<dbReference type="EMBL" id="BMVN01000103">
    <property type="protein sequence ID" value="GHA75238.1"/>
    <property type="molecule type" value="Genomic_DNA"/>
</dbReference>
<dbReference type="InterPro" id="IPR016181">
    <property type="entry name" value="Acyl_CoA_acyltransferase"/>
</dbReference>
<gene>
    <name evidence="2" type="ORF">GCM10010345_91940</name>
</gene>
<feature type="domain" description="N-acetyltransferase" evidence="1">
    <location>
        <begin position="34"/>
        <end position="164"/>
    </location>
</feature>
<comment type="caution">
    <text evidence="2">The sequence shown here is derived from an EMBL/GenBank/DDBJ whole genome shotgun (WGS) entry which is preliminary data.</text>
</comment>
<accession>A0ABQ3DCV3</accession>
<evidence type="ECO:0000259" key="1">
    <source>
        <dbReference type="PROSITE" id="PS51186"/>
    </source>
</evidence>
<dbReference type="InterPro" id="IPR000182">
    <property type="entry name" value="GNAT_dom"/>
</dbReference>
<dbReference type="CDD" id="cd04301">
    <property type="entry name" value="NAT_SF"/>
    <property type="match status" value="1"/>
</dbReference>